<reference evidence="2" key="1">
    <citation type="journal article" date="2023" name="IMA Fungus">
        <title>Comparative genomic study of the Penicillium genus elucidates a diverse pangenome and 15 lateral gene transfer events.</title>
        <authorList>
            <person name="Petersen C."/>
            <person name="Sorensen T."/>
            <person name="Nielsen M.R."/>
            <person name="Sondergaard T.E."/>
            <person name="Sorensen J.L."/>
            <person name="Fitzpatrick D.A."/>
            <person name="Frisvad J.C."/>
            <person name="Nielsen K.L."/>
        </authorList>
    </citation>
    <scope>NUCLEOTIDE SEQUENCE</scope>
    <source>
        <strain evidence="2">IBT 17514</strain>
    </source>
</reference>
<protein>
    <recommendedName>
        <fullName evidence="1">DUF7730 domain-containing protein</fullName>
    </recommendedName>
</protein>
<comment type="caution">
    <text evidence="2">The sequence shown here is derived from an EMBL/GenBank/DDBJ whole genome shotgun (WGS) entry which is preliminary data.</text>
</comment>
<sequence>MRHFDAWVVRDPYSIFHYYSTGRRWQDTIRELIQERKICSPIQEPIPSNLPQPAHPQPDSNLLSKLPPEIRQMIWSYVFGTETLHLVTIKNKIRHVRCSHSASITQHRNCCPVTAARWRMQPGSGHAQSDLLYPHTHTSLPSQLSSSSLGLLLSCRAIYAESIDLLYRQSTFDVDDLYTFIAFASSIGPVLLNTIRRLSIQWMPVWQPLSGQDHKGSIYAHTHSDALWTEFWAVVSGMTGLRELGLSIDLGRFTGSRGGGGVILVAGQRIPLKLNEAWVFPLLSVRGLDAFEMAVTARCDPVVKEVIGEELVRDAGILRDQLRMVMCSKGIELGEMELGLKDFKLACALEALREESREVTGPRLITAA</sequence>
<dbReference type="Proteomes" id="UP001215712">
    <property type="component" value="Unassembled WGS sequence"/>
</dbReference>
<evidence type="ECO:0000313" key="3">
    <source>
        <dbReference type="Proteomes" id="UP001215712"/>
    </source>
</evidence>
<proteinExistence type="predicted"/>
<dbReference type="PANTHER" id="PTHR38790">
    <property type="entry name" value="2EXR DOMAIN-CONTAINING PROTEIN-RELATED"/>
    <property type="match status" value="1"/>
</dbReference>
<dbReference type="Pfam" id="PF24864">
    <property type="entry name" value="DUF7730"/>
    <property type="match status" value="1"/>
</dbReference>
<name>A0AAD6HWZ8_9EURO</name>
<dbReference type="PANTHER" id="PTHR38790:SF4">
    <property type="entry name" value="2EXR DOMAIN-CONTAINING PROTEIN"/>
    <property type="match status" value="1"/>
</dbReference>
<dbReference type="AlphaFoldDB" id="A0AAD6HWZ8"/>
<keyword evidence="3" id="KW-1185">Reference proteome</keyword>
<reference evidence="2" key="2">
    <citation type="submission" date="2023-01" db="EMBL/GenBank/DDBJ databases">
        <authorList>
            <person name="Petersen C."/>
        </authorList>
    </citation>
    <scope>NUCLEOTIDE SEQUENCE</scope>
    <source>
        <strain evidence="2">IBT 17514</strain>
    </source>
</reference>
<evidence type="ECO:0000313" key="2">
    <source>
        <dbReference type="EMBL" id="KAJ5740918.1"/>
    </source>
</evidence>
<organism evidence="2 3">
    <name type="scientific">Penicillium malachiteum</name>
    <dbReference type="NCBI Taxonomy" id="1324776"/>
    <lineage>
        <taxon>Eukaryota</taxon>
        <taxon>Fungi</taxon>
        <taxon>Dikarya</taxon>
        <taxon>Ascomycota</taxon>
        <taxon>Pezizomycotina</taxon>
        <taxon>Eurotiomycetes</taxon>
        <taxon>Eurotiomycetidae</taxon>
        <taxon>Eurotiales</taxon>
        <taxon>Aspergillaceae</taxon>
        <taxon>Penicillium</taxon>
    </lineage>
</organism>
<dbReference type="InterPro" id="IPR056632">
    <property type="entry name" value="DUF7730"/>
</dbReference>
<feature type="domain" description="DUF7730" evidence="1">
    <location>
        <begin position="55"/>
        <end position="248"/>
    </location>
</feature>
<evidence type="ECO:0000259" key="1">
    <source>
        <dbReference type="Pfam" id="PF24864"/>
    </source>
</evidence>
<accession>A0AAD6HWZ8</accession>
<gene>
    <name evidence="2" type="ORF">N7493_000790</name>
</gene>
<dbReference type="EMBL" id="JAQJAN010000001">
    <property type="protein sequence ID" value="KAJ5740918.1"/>
    <property type="molecule type" value="Genomic_DNA"/>
</dbReference>